<dbReference type="AlphaFoldDB" id="A0A371FVC7"/>
<sequence length="102" mass="11435">MFHGLACNTRQFGVRESTTSKVVNEIVALGNQRLENKITKLTSLVRQLAIGQHHISPLLSSSLEDLVKQITTNNIQFQENVFATNQELQAQIEQLATTMDQL</sequence>
<feature type="non-terminal residue" evidence="1">
    <location>
        <position position="1"/>
    </location>
</feature>
<dbReference type="OrthoDB" id="999762at2759"/>
<accession>A0A371FVC7</accession>
<protein>
    <submittedName>
        <fullName evidence="1">Uncharacterized protein</fullName>
    </submittedName>
</protein>
<dbReference type="EMBL" id="QJKJ01007676">
    <property type="protein sequence ID" value="RDX82274.1"/>
    <property type="molecule type" value="Genomic_DNA"/>
</dbReference>
<proteinExistence type="predicted"/>
<evidence type="ECO:0000313" key="2">
    <source>
        <dbReference type="Proteomes" id="UP000257109"/>
    </source>
</evidence>
<organism evidence="1 2">
    <name type="scientific">Mucuna pruriens</name>
    <name type="common">Velvet bean</name>
    <name type="synonym">Dolichos pruriens</name>
    <dbReference type="NCBI Taxonomy" id="157652"/>
    <lineage>
        <taxon>Eukaryota</taxon>
        <taxon>Viridiplantae</taxon>
        <taxon>Streptophyta</taxon>
        <taxon>Embryophyta</taxon>
        <taxon>Tracheophyta</taxon>
        <taxon>Spermatophyta</taxon>
        <taxon>Magnoliopsida</taxon>
        <taxon>eudicotyledons</taxon>
        <taxon>Gunneridae</taxon>
        <taxon>Pentapetalae</taxon>
        <taxon>rosids</taxon>
        <taxon>fabids</taxon>
        <taxon>Fabales</taxon>
        <taxon>Fabaceae</taxon>
        <taxon>Papilionoideae</taxon>
        <taxon>50 kb inversion clade</taxon>
        <taxon>NPAAA clade</taxon>
        <taxon>indigoferoid/millettioid clade</taxon>
        <taxon>Phaseoleae</taxon>
        <taxon>Mucuna</taxon>
    </lineage>
</organism>
<keyword evidence="2" id="KW-1185">Reference proteome</keyword>
<comment type="caution">
    <text evidence="1">The sequence shown here is derived from an EMBL/GenBank/DDBJ whole genome shotgun (WGS) entry which is preliminary data.</text>
</comment>
<evidence type="ECO:0000313" key="1">
    <source>
        <dbReference type="EMBL" id="RDX82274.1"/>
    </source>
</evidence>
<name>A0A371FVC7_MUCPR</name>
<dbReference type="Proteomes" id="UP000257109">
    <property type="component" value="Unassembled WGS sequence"/>
</dbReference>
<gene>
    <name evidence="1" type="ORF">CR513_36959</name>
</gene>
<reference evidence="1" key="1">
    <citation type="submission" date="2018-05" db="EMBL/GenBank/DDBJ databases">
        <title>Draft genome of Mucuna pruriens seed.</title>
        <authorList>
            <person name="Nnadi N.E."/>
            <person name="Vos R."/>
            <person name="Hasami M.H."/>
            <person name="Devisetty U.K."/>
            <person name="Aguiy J.C."/>
        </authorList>
    </citation>
    <scope>NUCLEOTIDE SEQUENCE [LARGE SCALE GENOMIC DNA]</scope>
    <source>
        <strain evidence="1">JCA_2017</strain>
    </source>
</reference>